<reference evidence="2 3" key="2">
    <citation type="journal article" date="2009" name="Proc. Natl. Acad. Sci. U.S.A.">
        <title>On the chimeric nature, thermophilic origin, and phylogenetic placement of the Thermotogales.</title>
        <authorList>
            <person name="Zhaxybayeva O."/>
            <person name="Swithers K.S."/>
            <person name="Lapierre P."/>
            <person name="Fournier G.P."/>
            <person name="Bickhart D.M."/>
            <person name="DeBoy R.T."/>
            <person name="Nelson K.E."/>
            <person name="Nesbo C.L."/>
            <person name="Doolittle W.F."/>
            <person name="Gogarten J.P."/>
            <person name="Noll K.M."/>
        </authorList>
    </citation>
    <scope>NUCLEOTIDE SEQUENCE [LARGE SCALE GENOMIC DNA]</scope>
    <source>
        <strain evidence="3">ATCC BAA-488 / DSM 13995 / JCM 10881 / RKU-1</strain>
    </source>
</reference>
<evidence type="ECO:0000313" key="2">
    <source>
        <dbReference type="EMBL" id="ABQ46130.1"/>
    </source>
</evidence>
<dbReference type="STRING" id="390874.Tpet_0101"/>
<dbReference type="HOGENOM" id="CLU_3012823_0_0_0"/>
<dbReference type="EMBL" id="CP000702">
    <property type="protein sequence ID" value="ABQ46130.1"/>
    <property type="molecule type" value="Genomic_DNA"/>
</dbReference>
<feature type="region of interest" description="Disordered" evidence="1">
    <location>
        <begin position="37"/>
        <end position="56"/>
    </location>
</feature>
<evidence type="ECO:0000256" key="1">
    <source>
        <dbReference type="SAM" id="MobiDB-lite"/>
    </source>
</evidence>
<dbReference type="KEGG" id="tpt:Tpet_0101"/>
<evidence type="ECO:0000313" key="3">
    <source>
        <dbReference type="Proteomes" id="UP000006558"/>
    </source>
</evidence>
<protein>
    <submittedName>
        <fullName evidence="2">Uncharacterized protein</fullName>
    </submittedName>
</protein>
<sequence length="56" mass="6639">MEKKVSRNPRVLSQIDLLKLMTDGDESALREIKRRLGLDEKRERDNDEKRKVSDKV</sequence>
<organism evidence="2 3">
    <name type="scientific">Thermotoga petrophila (strain ATCC BAA-488 / DSM 13995 / JCM 10881 / RKU-1)</name>
    <dbReference type="NCBI Taxonomy" id="390874"/>
    <lineage>
        <taxon>Bacteria</taxon>
        <taxon>Thermotogati</taxon>
        <taxon>Thermotogota</taxon>
        <taxon>Thermotogae</taxon>
        <taxon>Thermotogales</taxon>
        <taxon>Thermotogaceae</taxon>
        <taxon>Thermotoga</taxon>
    </lineage>
</organism>
<dbReference type="AlphaFoldDB" id="A5IIV7"/>
<accession>A5IIV7</accession>
<dbReference type="Proteomes" id="UP000006558">
    <property type="component" value="Chromosome"/>
</dbReference>
<reference evidence="3" key="1">
    <citation type="submission" date="2007-05" db="EMBL/GenBank/DDBJ databases">
        <title>Complete sequence of Thermotoga petrophila RKU-1.</title>
        <authorList>
            <consortium name="US DOE Joint Genome Institute"/>
            <person name="Copeland A."/>
            <person name="Lucas S."/>
            <person name="Lapidus A."/>
            <person name="Barry K."/>
            <person name="Glavina del Rio T."/>
            <person name="Dalin E."/>
            <person name="Tice H."/>
            <person name="Pitluck S."/>
            <person name="Sims D."/>
            <person name="Brettin T."/>
            <person name="Bruce D."/>
            <person name="Detter J.C."/>
            <person name="Han C."/>
            <person name="Tapia R."/>
            <person name="Schmutz J."/>
            <person name="Larimer F."/>
            <person name="Land M."/>
            <person name="Hauser L."/>
            <person name="Kyrpides N."/>
            <person name="Mikhailova N."/>
            <person name="Nelson K."/>
            <person name="Gogarten J.P."/>
            <person name="Noll K."/>
            <person name="Richardson P."/>
        </authorList>
    </citation>
    <scope>NUCLEOTIDE SEQUENCE [LARGE SCALE GENOMIC DNA]</scope>
    <source>
        <strain evidence="3">ATCC BAA-488 / DSM 13995 / JCM 10881 / RKU-1</strain>
    </source>
</reference>
<gene>
    <name evidence="2" type="ordered locus">Tpet_0101</name>
</gene>
<dbReference type="RefSeq" id="WP_011942804.1">
    <property type="nucleotide sequence ID" value="NC_009486.1"/>
</dbReference>
<name>A5IIV7_THEP1</name>
<proteinExistence type="predicted"/>